<feature type="region of interest" description="Disordered" evidence="10">
    <location>
        <begin position="46"/>
        <end position="73"/>
    </location>
</feature>
<reference evidence="11 12" key="1">
    <citation type="submission" date="2020-08" db="EMBL/GenBank/DDBJ databases">
        <title>Genomic Encyclopedia of Type Strains, Phase IV (KMG-IV): sequencing the most valuable type-strain genomes for metagenomic binning, comparative biology and taxonomic classification.</title>
        <authorList>
            <person name="Goeker M."/>
        </authorList>
    </citation>
    <scope>NUCLEOTIDE SEQUENCE [LARGE SCALE GENOMIC DNA]</scope>
    <source>
        <strain evidence="11 12">DSM 21458</strain>
    </source>
</reference>
<evidence type="ECO:0000256" key="9">
    <source>
        <dbReference type="HAMAP-Rule" id="MF_00236"/>
    </source>
</evidence>
<dbReference type="InterPro" id="IPR003369">
    <property type="entry name" value="TatA/B/E"/>
</dbReference>
<evidence type="ECO:0000256" key="1">
    <source>
        <dbReference type="ARBA" id="ARBA00004162"/>
    </source>
</evidence>
<dbReference type="HAMAP" id="MF_00236">
    <property type="entry name" value="TatA_E"/>
    <property type="match status" value="1"/>
</dbReference>
<evidence type="ECO:0000256" key="5">
    <source>
        <dbReference type="ARBA" id="ARBA00022927"/>
    </source>
</evidence>
<evidence type="ECO:0000256" key="8">
    <source>
        <dbReference type="ARBA" id="ARBA00023136"/>
    </source>
</evidence>
<comment type="function">
    <text evidence="9">Part of the twin-arginine translocation (Tat) system that transports large folded proteins containing a characteristic twin-arginine motif in their signal peptide across membranes. TatA could form the protein-conducting channel of the Tat system.</text>
</comment>
<dbReference type="PANTHER" id="PTHR42982">
    <property type="entry name" value="SEC-INDEPENDENT PROTEIN TRANSLOCASE PROTEIN TATA"/>
    <property type="match status" value="1"/>
</dbReference>
<keyword evidence="6 9" id="KW-1133">Transmembrane helix</keyword>
<keyword evidence="7 9" id="KW-0811">Translocation</keyword>
<gene>
    <name evidence="9" type="primary">tatA</name>
    <name evidence="11" type="ORF">HNR42_002507</name>
</gene>
<keyword evidence="8 9" id="KW-0472">Membrane</keyword>
<accession>A0A841HZW6</accession>
<dbReference type="InterPro" id="IPR006312">
    <property type="entry name" value="TatA/E"/>
</dbReference>
<name>A0A841HZW6_9DEIO</name>
<keyword evidence="5 9" id="KW-0653">Protein transport</keyword>
<dbReference type="GO" id="GO:0008320">
    <property type="term" value="F:protein transmembrane transporter activity"/>
    <property type="evidence" value="ECO:0007669"/>
    <property type="project" value="UniProtKB-UniRule"/>
</dbReference>
<protein>
    <recommendedName>
        <fullName evidence="9">Sec-independent protein translocase protein TatA</fullName>
    </recommendedName>
</protein>
<dbReference type="GO" id="GO:0033281">
    <property type="term" value="C:TAT protein transport complex"/>
    <property type="evidence" value="ECO:0007669"/>
    <property type="project" value="UniProtKB-UniRule"/>
</dbReference>
<dbReference type="GO" id="GO:0043953">
    <property type="term" value="P:protein transport by the Tat complex"/>
    <property type="evidence" value="ECO:0007669"/>
    <property type="project" value="UniProtKB-UniRule"/>
</dbReference>
<feature type="compositionally biased region" description="Basic and acidic residues" evidence="10">
    <location>
        <begin position="46"/>
        <end position="59"/>
    </location>
</feature>
<keyword evidence="2 9" id="KW-0813">Transport</keyword>
<dbReference type="Gene3D" id="1.20.5.3310">
    <property type="match status" value="1"/>
</dbReference>
<keyword evidence="12" id="KW-1185">Reference proteome</keyword>
<dbReference type="AlphaFoldDB" id="A0A841HZW6"/>
<evidence type="ECO:0000256" key="10">
    <source>
        <dbReference type="SAM" id="MobiDB-lite"/>
    </source>
</evidence>
<comment type="similarity">
    <text evidence="9">Belongs to the TatA/E family.</text>
</comment>
<evidence type="ECO:0000313" key="12">
    <source>
        <dbReference type="Proteomes" id="UP000569951"/>
    </source>
</evidence>
<dbReference type="Pfam" id="PF02416">
    <property type="entry name" value="TatA_B_E"/>
    <property type="match status" value="1"/>
</dbReference>
<keyword evidence="4 9" id="KW-0812">Transmembrane</keyword>
<evidence type="ECO:0000256" key="3">
    <source>
        <dbReference type="ARBA" id="ARBA00022475"/>
    </source>
</evidence>
<comment type="subunit">
    <text evidence="9">Forms a complex with TatC.</text>
</comment>
<sequence length="73" mass="7873">MNLGAPEVIIILLAVLLIFGPKKLPELGKSLGQGIREFRKGTQGIREELEASLKDEAKRPAPPAQAPTDSRTP</sequence>
<evidence type="ECO:0000256" key="6">
    <source>
        <dbReference type="ARBA" id="ARBA00022989"/>
    </source>
</evidence>
<organism evidence="11 12">
    <name type="scientific">Deinobacterium chartae</name>
    <dbReference type="NCBI Taxonomy" id="521158"/>
    <lineage>
        <taxon>Bacteria</taxon>
        <taxon>Thermotogati</taxon>
        <taxon>Deinococcota</taxon>
        <taxon>Deinococci</taxon>
        <taxon>Deinococcales</taxon>
        <taxon>Deinococcaceae</taxon>
        <taxon>Deinobacterium</taxon>
    </lineage>
</organism>
<dbReference type="EMBL" id="JACHHG010000009">
    <property type="protein sequence ID" value="MBB6099071.1"/>
    <property type="molecule type" value="Genomic_DNA"/>
</dbReference>
<dbReference type="NCBIfam" id="TIGR01411">
    <property type="entry name" value="tatAE"/>
    <property type="match status" value="1"/>
</dbReference>
<comment type="caution">
    <text evidence="11">The sequence shown here is derived from an EMBL/GenBank/DDBJ whole genome shotgun (WGS) entry which is preliminary data.</text>
</comment>
<proteinExistence type="inferred from homology"/>
<dbReference type="NCBIfam" id="NF011430">
    <property type="entry name" value="PRK14861.1"/>
    <property type="match status" value="1"/>
</dbReference>
<dbReference type="PANTHER" id="PTHR42982:SF1">
    <property type="entry name" value="SEC-INDEPENDENT PROTEIN TRANSLOCASE PROTEIN TATA"/>
    <property type="match status" value="1"/>
</dbReference>
<dbReference type="RefSeq" id="WP_183987826.1">
    <property type="nucleotide sequence ID" value="NZ_JACHHG010000009.1"/>
</dbReference>
<evidence type="ECO:0000313" key="11">
    <source>
        <dbReference type="EMBL" id="MBB6099071.1"/>
    </source>
</evidence>
<comment type="subcellular location">
    <subcellularLocation>
        <location evidence="1 9">Cell membrane</location>
        <topology evidence="1 9">Single-pass membrane protein</topology>
    </subcellularLocation>
</comment>
<dbReference type="Proteomes" id="UP000569951">
    <property type="component" value="Unassembled WGS sequence"/>
</dbReference>
<keyword evidence="3 9" id="KW-1003">Cell membrane</keyword>
<evidence type="ECO:0000256" key="4">
    <source>
        <dbReference type="ARBA" id="ARBA00022692"/>
    </source>
</evidence>
<evidence type="ECO:0000256" key="7">
    <source>
        <dbReference type="ARBA" id="ARBA00023010"/>
    </source>
</evidence>
<evidence type="ECO:0000256" key="2">
    <source>
        <dbReference type="ARBA" id="ARBA00022448"/>
    </source>
</evidence>